<dbReference type="Pfam" id="PF04791">
    <property type="entry name" value="LMBR1"/>
    <property type="match status" value="1"/>
</dbReference>
<evidence type="ECO:0008006" key="10">
    <source>
        <dbReference type="Google" id="ProtNLM"/>
    </source>
</evidence>
<keyword evidence="3 7" id="KW-0812">Transmembrane</keyword>
<dbReference type="InterPro" id="IPR006876">
    <property type="entry name" value="LMBR1-like_membr_prot"/>
</dbReference>
<feature type="region of interest" description="Disordered" evidence="6">
    <location>
        <begin position="659"/>
        <end position="697"/>
    </location>
</feature>
<organism evidence="8 9">
    <name type="scientific">Neonectria punicea</name>
    <dbReference type="NCBI Taxonomy" id="979145"/>
    <lineage>
        <taxon>Eukaryota</taxon>
        <taxon>Fungi</taxon>
        <taxon>Dikarya</taxon>
        <taxon>Ascomycota</taxon>
        <taxon>Pezizomycotina</taxon>
        <taxon>Sordariomycetes</taxon>
        <taxon>Hypocreomycetidae</taxon>
        <taxon>Hypocreales</taxon>
        <taxon>Nectriaceae</taxon>
        <taxon>Neonectria</taxon>
    </lineage>
</organism>
<dbReference type="PANTHER" id="PTHR21355">
    <property type="entry name" value="G-PROTEIN COUPLED RECEPTOR-ASSOCIATED PROTEIN LMBRD2"/>
    <property type="match status" value="1"/>
</dbReference>
<comment type="similarity">
    <text evidence="2">Belongs to the LIMR family.</text>
</comment>
<feature type="transmembrane region" description="Helical" evidence="7">
    <location>
        <begin position="358"/>
        <end position="380"/>
    </location>
</feature>
<keyword evidence="4 7" id="KW-1133">Transmembrane helix</keyword>
<accession>A0ABR1HNN1</accession>
<keyword evidence="9" id="KW-1185">Reference proteome</keyword>
<feature type="transmembrane region" description="Helical" evidence="7">
    <location>
        <begin position="452"/>
        <end position="471"/>
    </location>
</feature>
<evidence type="ECO:0000256" key="2">
    <source>
        <dbReference type="ARBA" id="ARBA00010487"/>
    </source>
</evidence>
<dbReference type="EMBL" id="JAZAVJ010000016">
    <property type="protein sequence ID" value="KAK7422358.1"/>
    <property type="molecule type" value="Genomic_DNA"/>
</dbReference>
<evidence type="ECO:0000256" key="6">
    <source>
        <dbReference type="SAM" id="MobiDB-lite"/>
    </source>
</evidence>
<protein>
    <recommendedName>
        <fullName evidence="10">Lysosomal cobalamin transporter</fullName>
    </recommendedName>
</protein>
<feature type="region of interest" description="Disordered" evidence="6">
    <location>
        <begin position="576"/>
        <end position="611"/>
    </location>
</feature>
<evidence type="ECO:0000256" key="4">
    <source>
        <dbReference type="ARBA" id="ARBA00022989"/>
    </source>
</evidence>
<proteinExistence type="inferred from homology"/>
<feature type="transmembrane region" description="Helical" evidence="7">
    <location>
        <begin position="43"/>
        <end position="65"/>
    </location>
</feature>
<feature type="transmembrane region" description="Helical" evidence="7">
    <location>
        <begin position="410"/>
        <end position="431"/>
    </location>
</feature>
<feature type="transmembrane region" description="Helical" evidence="7">
    <location>
        <begin position="15"/>
        <end position="36"/>
    </location>
</feature>
<feature type="transmembrane region" description="Helical" evidence="7">
    <location>
        <begin position="504"/>
        <end position="521"/>
    </location>
</feature>
<reference evidence="8 9" key="1">
    <citation type="journal article" date="2025" name="Microbiol. Resour. Announc.">
        <title>Draft genome sequences for Neonectria magnoliae and Neonectria punicea, canker pathogens of Liriodendron tulipifera and Acer saccharum in West Virginia.</title>
        <authorList>
            <person name="Petronek H.M."/>
            <person name="Kasson M.T."/>
            <person name="Metheny A.M."/>
            <person name="Stauder C.M."/>
            <person name="Lovett B."/>
            <person name="Lynch S.C."/>
            <person name="Garnas J.R."/>
            <person name="Kasson L.R."/>
            <person name="Stajich J.E."/>
        </authorList>
    </citation>
    <scope>NUCLEOTIDE SEQUENCE [LARGE SCALE GENOMIC DNA]</scope>
    <source>
        <strain evidence="8 9">NRRL 64653</strain>
    </source>
</reference>
<evidence type="ECO:0000256" key="3">
    <source>
        <dbReference type="ARBA" id="ARBA00022692"/>
    </source>
</evidence>
<dbReference type="PANTHER" id="PTHR21355:SF0">
    <property type="entry name" value="G-PROTEIN COUPLED RECEPTOR-ASSOCIATED PROTEIN LMBRD2"/>
    <property type="match status" value="1"/>
</dbReference>
<dbReference type="InterPro" id="IPR051584">
    <property type="entry name" value="GPCR-associated_LMBR1"/>
</dbReference>
<comment type="caution">
    <text evidence="8">The sequence shown here is derived from an EMBL/GenBank/DDBJ whole genome shotgun (WGS) entry which is preliminary data.</text>
</comment>
<feature type="compositionally biased region" description="Gly residues" evidence="6">
    <location>
        <begin position="686"/>
        <end position="697"/>
    </location>
</feature>
<feature type="transmembrane region" description="Helical" evidence="7">
    <location>
        <begin position="159"/>
        <end position="181"/>
    </location>
</feature>
<sequence length="697" mass="77848">MIHITSSSSPVGSEIFSLFALLLISLIVLLILRYYLPLRATPAFYLVPIFFALWLPSIAVILVPIDLASSATPGDDATRGIWLPERVILVSWRIAYWLTFALTWFILPILAEYSDAGYREPKDKLLYSLRGNAQFHATVLGFGSIGLIYFFVYSGFSFISVKALVMALAYCWGLILAIYLMGHGLVSIPRRLLRGASISGRLRRLQSKAPKVHEQMEDSLIVLEDIEVQVAELGRRKVGSAAAFRDWIEELQELANIPESQSRTARFDGGAETAIIPHVITEKYLADLTRRLVRSKHARSRYVNAWNELVEEAAETQAILDSAASKKLEFGEAHPHAGLWEKTTLLTPYTRYLCYYHVLPYAQILLGIFLALASVCIVWSEVVKVAFPKLSIIRLSVVHHWVGDRAEVGFAGQLISAMWICYMCAAALISMTEVKVWRGRALVRRNTAHESAFWYAMQVAKLTIPLSYNFVTFLSKDVYTKTMYYKFLGKLVDLTPLGRWFDDLFPVVVLFPVLATLFGIYGRVKRLFVGMDVIEDDEENASGYGTGSWREGRTLISRELGGNTFLRRHEEAIGNLSSTGTSGGRSAPVLSVPFTHGTSSSPARSPARLPSTIRRNAAAIDRDDDPPDENFFQLLGHRMKNTIDTIETPQWMQNIGQGVKKPKWTGSDDAGEPSTSPGGTDFRRWFGGGSGEGQIRL</sequence>
<comment type="subcellular location">
    <subcellularLocation>
        <location evidence="1">Membrane</location>
        <topology evidence="1">Multi-pass membrane protein</topology>
    </subcellularLocation>
</comment>
<evidence type="ECO:0000256" key="7">
    <source>
        <dbReference type="SAM" id="Phobius"/>
    </source>
</evidence>
<evidence type="ECO:0000313" key="8">
    <source>
        <dbReference type="EMBL" id="KAK7422358.1"/>
    </source>
</evidence>
<keyword evidence="5 7" id="KW-0472">Membrane</keyword>
<dbReference type="Proteomes" id="UP001498476">
    <property type="component" value="Unassembled WGS sequence"/>
</dbReference>
<name>A0ABR1HNN1_9HYPO</name>
<evidence type="ECO:0000256" key="1">
    <source>
        <dbReference type="ARBA" id="ARBA00004141"/>
    </source>
</evidence>
<feature type="transmembrane region" description="Helical" evidence="7">
    <location>
        <begin position="135"/>
        <end position="153"/>
    </location>
</feature>
<evidence type="ECO:0000256" key="5">
    <source>
        <dbReference type="ARBA" id="ARBA00023136"/>
    </source>
</evidence>
<gene>
    <name evidence="8" type="ORF">QQX98_001637</name>
</gene>
<feature type="compositionally biased region" description="Low complexity" evidence="6">
    <location>
        <begin position="599"/>
        <end position="611"/>
    </location>
</feature>
<feature type="transmembrane region" description="Helical" evidence="7">
    <location>
        <begin position="94"/>
        <end position="114"/>
    </location>
</feature>
<evidence type="ECO:0000313" key="9">
    <source>
        <dbReference type="Proteomes" id="UP001498476"/>
    </source>
</evidence>